<dbReference type="PROSITE" id="PS51635">
    <property type="entry name" value="PNPLA"/>
    <property type="match status" value="1"/>
</dbReference>
<feature type="short sequence motif" description="DGA/G" evidence="4">
    <location>
        <begin position="181"/>
        <end position="183"/>
    </location>
</feature>
<dbReference type="Gene3D" id="3.40.1090.10">
    <property type="entry name" value="Cytosolic phospholipase A2 catalytic domain"/>
    <property type="match status" value="2"/>
</dbReference>
<keyword evidence="3 4" id="KW-0443">Lipid metabolism</keyword>
<accession>A0AAE3KSW5</accession>
<dbReference type="PANTHER" id="PTHR14226">
    <property type="entry name" value="NEUROPATHY TARGET ESTERASE/SWISS CHEESE D.MELANOGASTER"/>
    <property type="match status" value="1"/>
</dbReference>
<reference evidence="6 7" key="1">
    <citation type="submission" date="2018-11" db="EMBL/GenBank/DDBJ databases">
        <title>Novel bacteria species description.</title>
        <authorList>
            <person name="Han J.-H."/>
        </authorList>
    </citation>
    <scope>NUCLEOTIDE SEQUENCE [LARGE SCALE GENOMIC DNA]</scope>
    <source>
        <strain evidence="6 7">KCTC23259</strain>
    </source>
</reference>
<dbReference type="GO" id="GO:0016042">
    <property type="term" value="P:lipid catabolic process"/>
    <property type="evidence" value="ECO:0007669"/>
    <property type="project" value="UniProtKB-UniRule"/>
</dbReference>
<keyword evidence="1 4" id="KW-0378">Hydrolase</keyword>
<evidence type="ECO:0000256" key="3">
    <source>
        <dbReference type="ARBA" id="ARBA00023098"/>
    </source>
</evidence>
<keyword evidence="7" id="KW-1185">Reference proteome</keyword>
<feature type="active site" description="Proton acceptor" evidence="4">
    <location>
        <position position="181"/>
    </location>
</feature>
<dbReference type="InterPro" id="IPR050301">
    <property type="entry name" value="NTE"/>
</dbReference>
<evidence type="ECO:0000256" key="1">
    <source>
        <dbReference type="ARBA" id="ARBA00022801"/>
    </source>
</evidence>
<dbReference type="InterPro" id="IPR016035">
    <property type="entry name" value="Acyl_Trfase/lysoPLipase"/>
</dbReference>
<evidence type="ECO:0000313" key="7">
    <source>
        <dbReference type="Proteomes" id="UP001204144"/>
    </source>
</evidence>
<dbReference type="AlphaFoldDB" id="A0AAE3KSW5"/>
<name>A0AAE3KSW5_9BACT</name>
<dbReference type="RefSeq" id="WP_255037546.1">
    <property type="nucleotide sequence ID" value="NZ_RJUF01000039.1"/>
</dbReference>
<protein>
    <submittedName>
        <fullName evidence="6">Patatin</fullName>
    </submittedName>
</protein>
<evidence type="ECO:0000256" key="2">
    <source>
        <dbReference type="ARBA" id="ARBA00022963"/>
    </source>
</evidence>
<feature type="active site" description="Nucleophile" evidence="4">
    <location>
        <position position="37"/>
    </location>
</feature>
<feature type="domain" description="PNPLA" evidence="5">
    <location>
        <begin position="4"/>
        <end position="194"/>
    </location>
</feature>
<dbReference type="Proteomes" id="UP001204144">
    <property type="component" value="Unassembled WGS sequence"/>
</dbReference>
<gene>
    <name evidence="6" type="ORF">EGI31_12510</name>
</gene>
<keyword evidence="2 4" id="KW-0442">Lipid degradation</keyword>
<dbReference type="Pfam" id="PF01734">
    <property type="entry name" value="Patatin"/>
    <property type="match status" value="1"/>
</dbReference>
<comment type="caution">
    <text evidence="6">The sequence shown here is derived from an EMBL/GenBank/DDBJ whole genome shotgun (WGS) entry which is preliminary data.</text>
</comment>
<organism evidence="6 7">
    <name type="scientific">Lacihabitans soyangensis</name>
    <dbReference type="NCBI Taxonomy" id="869394"/>
    <lineage>
        <taxon>Bacteria</taxon>
        <taxon>Pseudomonadati</taxon>
        <taxon>Bacteroidota</taxon>
        <taxon>Cytophagia</taxon>
        <taxon>Cytophagales</taxon>
        <taxon>Leadbetterellaceae</taxon>
        <taxon>Lacihabitans</taxon>
    </lineage>
</organism>
<comment type="caution">
    <text evidence="4">Lacks conserved residue(s) required for the propagation of feature annotation.</text>
</comment>
<dbReference type="SUPFAM" id="SSF52151">
    <property type="entry name" value="FabD/lysophospholipase-like"/>
    <property type="match status" value="1"/>
</dbReference>
<feature type="short sequence motif" description="GXSXG" evidence="4">
    <location>
        <begin position="35"/>
        <end position="39"/>
    </location>
</feature>
<dbReference type="InterPro" id="IPR002641">
    <property type="entry name" value="PNPLA_dom"/>
</dbReference>
<dbReference type="EMBL" id="RJUF01000039">
    <property type="protein sequence ID" value="MCP9763777.1"/>
    <property type="molecule type" value="Genomic_DNA"/>
</dbReference>
<sequence length="306" mass="34033">MKALVLGGGSLKGAWQVGAIQAVLETGFKPDMIYGISAGALNAAFMVNEAGHQHKATGTINWDLVNKKLLQFWLENITKPSDIGILKSKWTLGIDTLMSRFDGLLDTNPLHEKLKKYIDLTTLRRSPVAIKVGAVNVHTGEMHYADPLEQHFIDFLRASSSLPIIMPGIQIGNDNKEVYLDGGIREVVPLKKAIADGATEIYAIATHPKKREMEPINYRSLLTLIERIKDISVNQLENNDLEWAEHYNQNLVSVAGFSFNKKIKLTVIRPDVSVNIKLTDFDIEVIKAIIKEGYEKAYTVVNAKKA</sequence>
<evidence type="ECO:0000313" key="6">
    <source>
        <dbReference type="EMBL" id="MCP9763777.1"/>
    </source>
</evidence>
<dbReference type="PANTHER" id="PTHR14226:SF57">
    <property type="entry name" value="BLR7027 PROTEIN"/>
    <property type="match status" value="1"/>
</dbReference>
<proteinExistence type="predicted"/>
<evidence type="ECO:0000259" key="5">
    <source>
        <dbReference type="PROSITE" id="PS51635"/>
    </source>
</evidence>
<evidence type="ECO:0000256" key="4">
    <source>
        <dbReference type="PROSITE-ProRule" id="PRU01161"/>
    </source>
</evidence>
<dbReference type="GO" id="GO:0016787">
    <property type="term" value="F:hydrolase activity"/>
    <property type="evidence" value="ECO:0007669"/>
    <property type="project" value="UniProtKB-UniRule"/>
</dbReference>